<accession>A0ABW1EP94</accession>
<proteinExistence type="predicted"/>
<dbReference type="InterPro" id="IPR042099">
    <property type="entry name" value="ANL_N_sf"/>
</dbReference>
<dbReference type="SUPFAM" id="SSF47336">
    <property type="entry name" value="ACP-like"/>
    <property type="match status" value="1"/>
</dbReference>
<feature type="region of interest" description="Disordered" evidence="3">
    <location>
        <begin position="1"/>
        <end position="20"/>
    </location>
</feature>
<dbReference type="InterPro" id="IPR020845">
    <property type="entry name" value="AMP-binding_CS"/>
</dbReference>
<evidence type="ECO:0000259" key="4">
    <source>
        <dbReference type="PROSITE" id="PS50075"/>
    </source>
</evidence>
<dbReference type="NCBIfam" id="TIGR01733">
    <property type="entry name" value="AA-adenyl-dom"/>
    <property type="match status" value="1"/>
</dbReference>
<dbReference type="InterPro" id="IPR036736">
    <property type="entry name" value="ACP-like_sf"/>
</dbReference>
<dbReference type="Pfam" id="PF00501">
    <property type="entry name" value="AMP-binding"/>
    <property type="match status" value="1"/>
</dbReference>
<feature type="compositionally biased region" description="Low complexity" evidence="3">
    <location>
        <begin position="652"/>
        <end position="661"/>
    </location>
</feature>
<comment type="caution">
    <text evidence="5">The sequence shown here is derived from an EMBL/GenBank/DDBJ whole genome shotgun (WGS) entry which is preliminary data.</text>
</comment>
<keyword evidence="6" id="KW-1185">Reference proteome</keyword>
<dbReference type="EMBL" id="JBHSOD010000001">
    <property type="protein sequence ID" value="MFC5883375.1"/>
    <property type="molecule type" value="Genomic_DNA"/>
</dbReference>
<keyword evidence="1" id="KW-0596">Phosphopantetheine</keyword>
<feature type="compositionally biased region" description="Gly residues" evidence="3">
    <location>
        <begin position="219"/>
        <end position="246"/>
    </location>
</feature>
<feature type="compositionally biased region" description="Basic and acidic residues" evidence="3">
    <location>
        <begin position="724"/>
        <end position="737"/>
    </location>
</feature>
<evidence type="ECO:0000256" key="1">
    <source>
        <dbReference type="ARBA" id="ARBA00022450"/>
    </source>
</evidence>
<feature type="region of interest" description="Disordered" evidence="3">
    <location>
        <begin position="633"/>
        <end position="753"/>
    </location>
</feature>
<dbReference type="Gene3D" id="3.90.820.10">
    <property type="entry name" value="Structural Genomics, Unknown Function 30-nov-00 1gh9 Mol_id"/>
    <property type="match status" value="1"/>
</dbReference>
<dbReference type="Pfam" id="PF07993">
    <property type="entry name" value="NAD_binding_4"/>
    <property type="match status" value="1"/>
</dbReference>
<dbReference type="InterPro" id="IPR045851">
    <property type="entry name" value="AMP-bd_C_sf"/>
</dbReference>
<dbReference type="Pfam" id="PF03621">
    <property type="entry name" value="MbtH"/>
    <property type="match status" value="1"/>
</dbReference>
<dbReference type="CDD" id="cd05235">
    <property type="entry name" value="SDR_e1"/>
    <property type="match status" value="1"/>
</dbReference>
<dbReference type="PANTHER" id="PTHR44845:SF6">
    <property type="entry name" value="BETA-ALANINE-ACTIVATING ENZYME"/>
    <property type="match status" value="1"/>
</dbReference>
<evidence type="ECO:0000256" key="2">
    <source>
        <dbReference type="ARBA" id="ARBA00022553"/>
    </source>
</evidence>
<dbReference type="SMART" id="SM00923">
    <property type="entry name" value="MbtH"/>
    <property type="match status" value="1"/>
</dbReference>
<dbReference type="SUPFAM" id="SSF56801">
    <property type="entry name" value="Acetyl-CoA synthetase-like"/>
    <property type="match status" value="1"/>
</dbReference>
<feature type="compositionally biased region" description="Acidic residues" evidence="3">
    <location>
        <begin position="702"/>
        <end position="715"/>
    </location>
</feature>
<dbReference type="SUPFAM" id="SSF160582">
    <property type="entry name" value="MbtH-like"/>
    <property type="match status" value="1"/>
</dbReference>
<dbReference type="SUPFAM" id="SSF51735">
    <property type="entry name" value="NAD(P)-binding Rossmann-fold domains"/>
    <property type="match status" value="1"/>
</dbReference>
<name>A0ABW1EP94_9ACTN</name>
<evidence type="ECO:0000313" key="6">
    <source>
        <dbReference type="Proteomes" id="UP001596067"/>
    </source>
</evidence>
<sequence>MDDAAESAHGARGDASSGRHAVVRNEDGKYAIWSGDSTVPGGWATVFGPAGHAECRAYVEREWRWGGLGFSGPAGPVRGPARAGFADTVHGLFRARAAHDPEAVAILAEDGGLTYRELDRRSDRLAGALRACGVGPEQVVPVCLERGPDLVTAWLAVLKAGGAFLPLDPAHPERRLAQLVEDCRARVAVGGRGQSYPGVVVLGPDAGGDAQGAPAVGGPDVGGADAGGPAVGGPDVGGADAGGPAVGGPDAPRPDAGGDAQDGPPEGAADPDDLAYLIYTSGTTGTPKGVPVTHRSLVFTLDRVVRAYGLTSRDRVLQLAALGFDTSLEQVFAALVSGATLILGGARTWAPTELVHRLEELRLTVADLTPAYWHHVLALLPEGGPPPAGLRLVVVGGDTVHTDDCRTCLARLPGVRLVNAYGVTEAAVTSTLCEVTPAVLDAAAGGGVGAAPVPIGRPLPGVRVHLLDARLSPVRPGERGEIYLGGPGLARGYWREPGLTAERFLPDPYAASPGERMYRTGDAGRWRADGNLEILGRFDDQVKVRGYRVDPAEVESVLAGHPAVRQARVAADGSADGAHVLTAYYTLTGRGRSGAHARRSHIREYLAERLPDFMVPADFVLLDTMPLTPAGKIDRRRLPRATPRLQRRAPGTEDTWAADATGAGGSAGAPRGATRGAGRGATGERAPGGARADTDRTLDGEGALDDEGVLDDDGALDGNGAAVDGDRAGADRDRDPDGGSADGARARPDGGGSAIEPAVAHLWSELLGVEDVHPADDFFVLGGNSLLAMEMLARARIMFGIDVTRIRFLTRSLLRDSTLRAFAAATQAARAGTAGRNGLGEAVVDWAAEAELGTPVRQSWSPAPSRAEPAEILLTGATGYCGAHLLNELLHTTGARIHCLVRAPDEEHGLERIRAAQQRYLRHDLANARVVPVVGDLAQPLLGLGQHRFEALAESLDAIHHLGGQVNFIYPYHQLRGPNVGGTREVVRLAGHSRGIPVHYLSTLAVLAGFGPAGVAEVTERTPLAYPEKLAVGYVESKWVAEQLLHNAAAAGLPVTVLRTNDVTGDLTTGVMNTGTEICALIKYMVDSGSCPDVRLLLDFVPADRFSRAVAHIAAHAPAIGEVYHITSPRPAVLADLAERLRARGHPVDEVPYDAWVQDLVRFAARHPTHPMTPFVPLFVDRSPGTDLSISEMYFRPTFPLFDRANTERALTGSGIALPAVDDALLDHYLDQLTAEGFLAPPVGMVQR</sequence>
<dbReference type="Gene3D" id="3.30.300.30">
    <property type="match status" value="1"/>
</dbReference>
<reference evidence="6" key="1">
    <citation type="journal article" date="2019" name="Int. J. Syst. Evol. Microbiol.">
        <title>The Global Catalogue of Microorganisms (GCM) 10K type strain sequencing project: providing services to taxonomists for standard genome sequencing and annotation.</title>
        <authorList>
            <consortium name="The Broad Institute Genomics Platform"/>
            <consortium name="The Broad Institute Genome Sequencing Center for Infectious Disease"/>
            <person name="Wu L."/>
            <person name="Ma J."/>
        </authorList>
    </citation>
    <scope>NUCLEOTIDE SEQUENCE [LARGE SCALE GENOMIC DNA]</scope>
    <source>
        <strain evidence="6">CGMCC 4.1469</strain>
    </source>
</reference>
<dbReference type="InterPro" id="IPR009081">
    <property type="entry name" value="PP-bd_ACP"/>
</dbReference>
<dbReference type="Pfam" id="PF13193">
    <property type="entry name" value="AMP-binding_C"/>
    <property type="match status" value="1"/>
</dbReference>
<feature type="region of interest" description="Disordered" evidence="3">
    <location>
        <begin position="210"/>
        <end position="272"/>
    </location>
</feature>
<dbReference type="NCBIfam" id="TIGR01746">
    <property type="entry name" value="Thioester-redct"/>
    <property type="match status" value="1"/>
</dbReference>
<dbReference type="InterPro" id="IPR005153">
    <property type="entry name" value="MbtH-like_dom"/>
</dbReference>
<dbReference type="Gene3D" id="3.40.50.12780">
    <property type="entry name" value="N-terminal domain of ligase-like"/>
    <property type="match status" value="1"/>
</dbReference>
<dbReference type="InterPro" id="IPR025110">
    <property type="entry name" value="AMP-bd_C"/>
</dbReference>
<dbReference type="RefSeq" id="WP_313766188.1">
    <property type="nucleotide sequence ID" value="NZ_BAAAVH010000072.1"/>
</dbReference>
<dbReference type="InterPro" id="IPR000873">
    <property type="entry name" value="AMP-dep_synth/lig_dom"/>
</dbReference>
<dbReference type="Gene3D" id="3.40.50.980">
    <property type="match status" value="2"/>
</dbReference>
<protein>
    <submittedName>
        <fullName evidence="5">Amino acid adenylation domain-containing protein</fullName>
    </submittedName>
</protein>
<dbReference type="InterPro" id="IPR010080">
    <property type="entry name" value="Thioester_reductase-like_dom"/>
</dbReference>
<dbReference type="PANTHER" id="PTHR44845">
    <property type="entry name" value="CARRIER DOMAIN-CONTAINING PROTEIN"/>
    <property type="match status" value="1"/>
</dbReference>
<keyword evidence="2" id="KW-0597">Phosphoprotein</keyword>
<evidence type="ECO:0000256" key="3">
    <source>
        <dbReference type="SAM" id="MobiDB-lite"/>
    </source>
</evidence>
<dbReference type="Gene3D" id="1.10.1200.10">
    <property type="entry name" value="ACP-like"/>
    <property type="match status" value="1"/>
</dbReference>
<dbReference type="Gene3D" id="3.40.50.720">
    <property type="entry name" value="NAD(P)-binding Rossmann-like Domain"/>
    <property type="match status" value="1"/>
</dbReference>
<dbReference type="InterPro" id="IPR013120">
    <property type="entry name" value="FAR_NAD-bd"/>
</dbReference>
<evidence type="ECO:0000313" key="5">
    <source>
        <dbReference type="EMBL" id="MFC5883375.1"/>
    </source>
</evidence>
<dbReference type="Proteomes" id="UP001596067">
    <property type="component" value="Unassembled WGS sequence"/>
</dbReference>
<feature type="compositionally biased region" description="Low complexity" evidence="3">
    <location>
        <begin position="247"/>
        <end position="268"/>
    </location>
</feature>
<dbReference type="Pfam" id="PF00550">
    <property type="entry name" value="PP-binding"/>
    <property type="match status" value="1"/>
</dbReference>
<dbReference type="InterPro" id="IPR038020">
    <property type="entry name" value="MbtH-like_sf"/>
</dbReference>
<dbReference type="CDD" id="cd05930">
    <property type="entry name" value="A_NRPS"/>
    <property type="match status" value="1"/>
</dbReference>
<dbReference type="PROSITE" id="PS00455">
    <property type="entry name" value="AMP_BINDING"/>
    <property type="match status" value="1"/>
</dbReference>
<gene>
    <name evidence="5" type="ORF">ACFP0N_00090</name>
</gene>
<dbReference type="PROSITE" id="PS50075">
    <property type="entry name" value="CARRIER"/>
    <property type="match status" value="1"/>
</dbReference>
<feature type="domain" description="Carrier" evidence="4">
    <location>
        <begin position="750"/>
        <end position="830"/>
    </location>
</feature>
<dbReference type="InterPro" id="IPR036291">
    <property type="entry name" value="NAD(P)-bd_dom_sf"/>
</dbReference>
<dbReference type="PIRSF" id="PIRSF001617">
    <property type="entry name" value="Alpha-AR"/>
    <property type="match status" value="1"/>
</dbReference>
<dbReference type="InterPro" id="IPR010071">
    <property type="entry name" value="AA_adenyl_dom"/>
</dbReference>
<organism evidence="5 6">
    <name type="scientific">Kitasatospora aburaviensis</name>
    <dbReference type="NCBI Taxonomy" id="67265"/>
    <lineage>
        <taxon>Bacteria</taxon>
        <taxon>Bacillati</taxon>
        <taxon>Actinomycetota</taxon>
        <taxon>Actinomycetes</taxon>
        <taxon>Kitasatosporales</taxon>
        <taxon>Streptomycetaceae</taxon>
        <taxon>Kitasatospora</taxon>
    </lineage>
</organism>